<comment type="caution">
    <text evidence="1">The sequence shown here is derived from an EMBL/GenBank/DDBJ whole genome shotgun (WGS) entry which is preliminary data.</text>
</comment>
<sequence length="61" mass="6564">MRIIPLRGAGVVWFKCPACRLKCRPPAVGAEGRCPRCSEARMLKLSFGGRVTTSAADGDRS</sequence>
<evidence type="ECO:0000313" key="2">
    <source>
        <dbReference type="Proteomes" id="UP001500151"/>
    </source>
</evidence>
<dbReference type="EMBL" id="BAAASJ010000027">
    <property type="protein sequence ID" value="GAA2632327.1"/>
    <property type="molecule type" value="Genomic_DNA"/>
</dbReference>
<evidence type="ECO:0000313" key="1">
    <source>
        <dbReference type="EMBL" id="GAA2632327.1"/>
    </source>
</evidence>
<dbReference type="RefSeq" id="WP_344389823.1">
    <property type="nucleotide sequence ID" value="NZ_BAAASJ010000027.1"/>
</dbReference>
<gene>
    <name evidence="1" type="ORF">GCM10010307_25510</name>
</gene>
<organism evidence="1 2">
    <name type="scientific">Streptomyces vastus</name>
    <dbReference type="NCBI Taxonomy" id="285451"/>
    <lineage>
        <taxon>Bacteria</taxon>
        <taxon>Bacillati</taxon>
        <taxon>Actinomycetota</taxon>
        <taxon>Actinomycetes</taxon>
        <taxon>Kitasatosporales</taxon>
        <taxon>Streptomycetaceae</taxon>
        <taxon>Streptomyces</taxon>
    </lineage>
</organism>
<name>A0ABN3QQ40_9ACTN</name>
<proteinExistence type="predicted"/>
<accession>A0ABN3QQ40</accession>
<reference evidence="1 2" key="1">
    <citation type="journal article" date="2019" name="Int. J. Syst. Evol. Microbiol.">
        <title>The Global Catalogue of Microorganisms (GCM) 10K type strain sequencing project: providing services to taxonomists for standard genome sequencing and annotation.</title>
        <authorList>
            <consortium name="The Broad Institute Genomics Platform"/>
            <consortium name="The Broad Institute Genome Sequencing Center for Infectious Disease"/>
            <person name="Wu L."/>
            <person name="Ma J."/>
        </authorList>
    </citation>
    <scope>NUCLEOTIDE SEQUENCE [LARGE SCALE GENOMIC DNA]</scope>
    <source>
        <strain evidence="1 2">JCM 4524</strain>
    </source>
</reference>
<keyword evidence="2" id="KW-1185">Reference proteome</keyword>
<protein>
    <submittedName>
        <fullName evidence="1">Uncharacterized protein</fullName>
    </submittedName>
</protein>
<dbReference type="Proteomes" id="UP001500151">
    <property type="component" value="Unassembled WGS sequence"/>
</dbReference>